<reference evidence="2" key="1">
    <citation type="journal article" date="2020" name="Stud. Mycol.">
        <title>101 Dothideomycetes genomes: a test case for predicting lifestyles and emergence of pathogens.</title>
        <authorList>
            <person name="Haridas S."/>
            <person name="Albert R."/>
            <person name="Binder M."/>
            <person name="Bloem J."/>
            <person name="Labutti K."/>
            <person name="Salamov A."/>
            <person name="Andreopoulos B."/>
            <person name="Baker S."/>
            <person name="Barry K."/>
            <person name="Bills G."/>
            <person name="Bluhm B."/>
            <person name="Cannon C."/>
            <person name="Castanera R."/>
            <person name="Culley D."/>
            <person name="Daum C."/>
            <person name="Ezra D."/>
            <person name="Gonzalez J."/>
            <person name="Henrissat B."/>
            <person name="Kuo A."/>
            <person name="Liang C."/>
            <person name="Lipzen A."/>
            <person name="Lutzoni F."/>
            <person name="Magnuson J."/>
            <person name="Mondo S."/>
            <person name="Nolan M."/>
            <person name="Ohm R."/>
            <person name="Pangilinan J."/>
            <person name="Park H.-J."/>
            <person name="Ramirez L."/>
            <person name="Alfaro M."/>
            <person name="Sun H."/>
            <person name="Tritt A."/>
            <person name="Yoshinaga Y."/>
            <person name="Zwiers L.-H."/>
            <person name="Turgeon B."/>
            <person name="Goodwin S."/>
            <person name="Spatafora J."/>
            <person name="Crous P."/>
            <person name="Grigoriev I."/>
        </authorList>
    </citation>
    <scope>NUCLEOTIDE SEQUENCE</scope>
    <source>
        <strain evidence="2">CBS 675.92</strain>
    </source>
</reference>
<keyword evidence="3" id="KW-1185">Reference proteome</keyword>
<gene>
    <name evidence="2" type="ORF">CC80DRAFT_488424</name>
</gene>
<dbReference type="Proteomes" id="UP000800035">
    <property type="component" value="Unassembled WGS sequence"/>
</dbReference>
<dbReference type="AlphaFoldDB" id="A0A6A5UDS1"/>
<feature type="compositionally biased region" description="Pro residues" evidence="1">
    <location>
        <begin position="43"/>
        <end position="53"/>
    </location>
</feature>
<organism evidence="2 3">
    <name type="scientific">Byssothecium circinans</name>
    <dbReference type="NCBI Taxonomy" id="147558"/>
    <lineage>
        <taxon>Eukaryota</taxon>
        <taxon>Fungi</taxon>
        <taxon>Dikarya</taxon>
        <taxon>Ascomycota</taxon>
        <taxon>Pezizomycotina</taxon>
        <taxon>Dothideomycetes</taxon>
        <taxon>Pleosporomycetidae</taxon>
        <taxon>Pleosporales</taxon>
        <taxon>Massarineae</taxon>
        <taxon>Massarinaceae</taxon>
        <taxon>Byssothecium</taxon>
    </lineage>
</organism>
<evidence type="ECO:0000313" key="2">
    <source>
        <dbReference type="EMBL" id="KAF1961056.1"/>
    </source>
</evidence>
<accession>A0A6A5UDS1</accession>
<evidence type="ECO:0000256" key="1">
    <source>
        <dbReference type="SAM" id="MobiDB-lite"/>
    </source>
</evidence>
<feature type="region of interest" description="Disordered" evidence="1">
    <location>
        <begin position="33"/>
        <end position="62"/>
    </location>
</feature>
<protein>
    <submittedName>
        <fullName evidence="2">Uncharacterized protein</fullName>
    </submittedName>
</protein>
<evidence type="ECO:0000313" key="3">
    <source>
        <dbReference type="Proteomes" id="UP000800035"/>
    </source>
</evidence>
<proteinExistence type="predicted"/>
<sequence>MPTAYFLLPAAHSPSPSVTALTPSCLMLPPVDLPSHEMVPSPITSPPPTPPTTPESNQPKHTHLHIDSNLEQGGSSIIHKSFNWLAPRAGLRFPAMPKLRSGKQAREA</sequence>
<dbReference type="EMBL" id="ML976981">
    <property type="protein sequence ID" value="KAF1961056.1"/>
    <property type="molecule type" value="Genomic_DNA"/>
</dbReference>
<name>A0A6A5UDS1_9PLEO</name>